<proteinExistence type="predicted"/>
<dbReference type="CDD" id="cd06559">
    <property type="entry name" value="Endonuclease_V"/>
    <property type="match status" value="1"/>
</dbReference>
<evidence type="ECO:0000256" key="1">
    <source>
        <dbReference type="ARBA" id="ARBA00004496"/>
    </source>
</evidence>
<dbReference type="STRING" id="192903.SAMN04488513_11513"/>
<dbReference type="Proteomes" id="UP000184543">
    <property type="component" value="Unassembled WGS sequence"/>
</dbReference>
<dbReference type="GO" id="GO:0006281">
    <property type="term" value="P:DNA repair"/>
    <property type="evidence" value="ECO:0007669"/>
    <property type="project" value="InterPro"/>
</dbReference>
<dbReference type="EMBL" id="FQYU01000015">
    <property type="protein sequence ID" value="SHJ98280.1"/>
    <property type="molecule type" value="Genomic_DNA"/>
</dbReference>
<dbReference type="GO" id="GO:0005737">
    <property type="term" value="C:cytoplasm"/>
    <property type="evidence" value="ECO:0007669"/>
    <property type="project" value="UniProtKB-SubCell"/>
</dbReference>
<accession>A0A1M6NRK8</accession>
<keyword evidence="4 6" id="KW-0255">Endonuclease</keyword>
<evidence type="ECO:0000256" key="4">
    <source>
        <dbReference type="ARBA" id="ARBA00022759"/>
    </source>
</evidence>
<evidence type="ECO:0000313" key="7">
    <source>
        <dbReference type="Proteomes" id="UP000184543"/>
    </source>
</evidence>
<dbReference type="AlphaFoldDB" id="A0A1M6NRK8"/>
<reference evidence="7" key="1">
    <citation type="submission" date="2016-11" db="EMBL/GenBank/DDBJ databases">
        <authorList>
            <person name="Varghese N."/>
            <person name="Submissions S."/>
        </authorList>
    </citation>
    <scope>NUCLEOTIDE SEQUENCE [LARGE SCALE GENOMIC DNA]</scope>
    <source>
        <strain evidence="7">DSM 19858</strain>
    </source>
</reference>
<evidence type="ECO:0000313" key="6">
    <source>
        <dbReference type="EMBL" id="SHJ98280.1"/>
    </source>
</evidence>
<name>A0A1M6NRK8_9FLAO</name>
<dbReference type="PANTHER" id="PTHR28511">
    <property type="entry name" value="ENDONUCLEASE V"/>
    <property type="match status" value="1"/>
</dbReference>
<dbReference type="GO" id="GO:0016891">
    <property type="term" value="F:RNA endonuclease activity producing 5'-phosphomonoesters, hydrolytic mechanism"/>
    <property type="evidence" value="ECO:0007669"/>
    <property type="project" value="TreeGrafter"/>
</dbReference>
<dbReference type="Gene3D" id="3.30.2170.10">
    <property type="entry name" value="archaeoglobus fulgidus dsm 4304 superfamily"/>
    <property type="match status" value="1"/>
</dbReference>
<keyword evidence="7" id="KW-1185">Reference proteome</keyword>
<sequence>MNKDLYENDKGLWPYFVEQNELRKEVIKENCLPNAIRFVAGVDVAYNEGEQRMIGGIVVLQKDTLEVVEESYHEMDITFPYVPGLFSFREVPPIVQAYHDLKIKPDVIVCDGHGIAHPKGVGMATHLGVKLDVPTIGCAKKRLVGVWAKEELEARRGSAVPLYSEEKIVGNVLRT</sequence>
<keyword evidence="2" id="KW-0963">Cytoplasm</keyword>
<organism evidence="6 7">
    <name type="scientific">Pseudozobellia thermophila</name>
    <dbReference type="NCBI Taxonomy" id="192903"/>
    <lineage>
        <taxon>Bacteria</taxon>
        <taxon>Pseudomonadati</taxon>
        <taxon>Bacteroidota</taxon>
        <taxon>Flavobacteriia</taxon>
        <taxon>Flavobacteriales</taxon>
        <taxon>Flavobacteriaceae</taxon>
        <taxon>Pseudozobellia</taxon>
    </lineage>
</organism>
<protein>
    <submittedName>
        <fullName evidence="6">Endonuclease V</fullName>
    </submittedName>
</protein>
<dbReference type="PANTHER" id="PTHR28511:SF1">
    <property type="entry name" value="ENDONUCLEASE V"/>
    <property type="match status" value="1"/>
</dbReference>
<comment type="subcellular location">
    <subcellularLocation>
        <location evidence="1">Cytoplasm</location>
    </subcellularLocation>
</comment>
<dbReference type="GO" id="GO:0003727">
    <property type="term" value="F:single-stranded RNA binding"/>
    <property type="evidence" value="ECO:0007669"/>
    <property type="project" value="TreeGrafter"/>
</dbReference>
<dbReference type="Pfam" id="PF04493">
    <property type="entry name" value="Endonuclease_5"/>
    <property type="match status" value="1"/>
</dbReference>
<evidence type="ECO:0000256" key="5">
    <source>
        <dbReference type="ARBA" id="ARBA00022801"/>
    </source>
</evidence>
<gene>
    <name evidence="6" type="ORF">SAMN04488513_11513</name>
</gene>
<evidence type="ECO:0000256" key="2">
    <source>
        <dbReference type="ARBA" id="ARBA00022490"/>
    </source>
</evidence>
<keyword evidence="3" id="KW-0540">Nuclease</keyword>
<evidence type="ECO:0000256" key="3">
    <source>
        <dbReference type="ARBA" id="ARBA00022722"/>
    </source>
</evidence>
<keyword evidence="5" id="KW-0378">Hydrolase</keyword>
<dbReference type="InterPro" id="IPR007581">
    <property type="entry name" value="Endonuclease-V"/>
</dbReference>